<dbReference type="HOGENOM" id="CLU_024865_0_1_2"/>
<dbReference type="GO" id="GO:0051258">
    <property type="term" value="P:protein polymerization"/>
    <property type="evidence" value="ECO:0007669"/>
    <property type="project" value="UniProtKB-UniRule"/>
</dbReference>
<keyword evidence="3 8" id="KW-0132">Cell division</keyword>
<dbReference type="Gene3D" id="3.30.1330.20">
    <property type="entry name" value="Tubulin/FtsZ, C-terminal domain"/>
    <property type="match status" value="1"/>
</dbReference>
<dbReference type="GO" id="GO:0005737">
    <property type="term" value="C:cytoplasm"/>
    <property type="evidence" value="ECO:0007669"/>
    <property type="project" value="UniProtKB-SubCell"/>
</dbReference>
<keyword evidence="6 8" id="KW-0717">Septation</keyword>
<sequence length="382" mass="40717">MHMRSLIDEALSRGTSPNQQQAPPAYAVQDQNYAQPQQLSAIDDELSRFLDQLKTNIKIVGCGGGGTNTIGRIVEEGITGAELYAANTDAQHLLAVNAPHKILLGRRCTRGLGAGALPRVGEEAAAEADDELRRSLMDAHIVFVTAGMGGGTGTGSAPYVAKLAKSMGALTIAVTTMPFEGEGRMRMENAIWGLDRLRESADTVIVIPNDKLLKVCPNVSINVAFKVADELLMRAIKGITEIITKPGLVNLDFNDIKTIMKGAGVALIGLGESEEDSDDRATEAIEDALNSPLLEVDISDATGVLINVVGGTNMTLMEAEKVASTIQSRVSPNARIIWGAAVDPALSNKMRVMLIITGVKSEQIFDKKPVDEEYLDGIPTVR</sequence>
<evidence type="ECO:0000313" key="13">
    <source>
        <dbReference type="EMBL" id="AGN27031.1"/>
    </source>
</evidence>
<dbReference type="GO" id="GO:0043093">
    <property type="term" value="P:FtsZ-dependent cytokinesis"/>
    <property type="evidence" value="ECO:0007669"/>
    <property type="project" value="UniProtKB-UniRule"/>
</dbReference>
<dbReference type="FunCoup" id="R9TBE6">
    <property type="interactions" value="65"/>
</dbReference>
<dbReference type="PANTHER" id="PTHR30314">
    <property type="entry name" value="CELL DIVISION PROTEIN FTSZ-RELATED"/>
    <property type="match status" value="1"/>
</dbReference>
<dbReference type="STRING" id="1295009.MMINT_17410"/>
<dbReference type="AlphaFoldDB" id="R9TBE6"/>
<dbReference type="PRINTS" id="PR00423">
    <property type="entry name" value="CELLDVISFTSZ"/>
</dbReference>
<evidence type="ECO:0000256" key="7">
    <source>
        <dbReference type="ARBA" id="ARBA00023306"/>
    </source>
</evidence>
<dbReference type="GO" id="GO:0003924">
    <property type="term" value="F:GTPase activity"/>
    <property type="evidence" value="ECO:0007669"/>
    <property type="project" value="UniProtKB-UniRule"/>
</dbReference>
<feature type="binding site" evidence="8">
    <location>
        <position position="229"/>
    </location>
    <ligand>
        <name>GTP</name>
        <dbReference type="ChEBI" id="CHEBI:37565"/>
    </ligand>
</feature>
<comment type="similarity">
    <text evidence="1 8 10">Belongs to the FtsZ family.</text>
</comment>
<name>R9TBE6_METII</name>
<gene>
    <name evidence="8" type="primary">ftsZ</name>
    <name evidence="13" type="ORF">MMINT_17410</name>
</gene>
<evidence type="ECO:0000259" key="12">
    <source>
        <dbReference type="SMART" id="SM00865"/>
    </source>
</evidence>
<evidence type="ECO:0000256" key="6">
    <source>
        <dbReference type="ARBA" id="ARBA00023210"/>
    </source>
</evidence>
<comment type="subunit">
    <text evidence="8">Homodimer. Polymerizes to form a dynamic ring structure in a strictly GTP-dependent manner. Interacts directly with several other division proteins.</text>
</comment>
<dbReference type="CDD" id="cd02201">
    <property type="entry name" value="FtsZ_type1"/>
    <property type="match status" value="1"/>
</dbReference>
<feature type="binding site" evidence="8">
    <location>
        <position position="186"/>
    </location>
    <ligand>
        <name>GTP</name>
        <dbReference type="ChEBI" id="CHEBI:37565"/>
    </ligand>
</feature>
<keyword evidence="5 8" id="KW-0342">GTP-binding</keyword>
<dbReference type="SMART" id="SM00865">
    <property type="entry name" value="Tubulin_C"/>
    <property type="match status" value="1"/>
</dbReference>
<evidence type="ECO:0000256" key="2">
    <source>
        <dbReference type="ARBA" id="ARBA00022490"/>
    </source>
</evidence>
<dbReference type="NCBIfam" id="TIGR00065">
    <property type="entry name" value="ftsZ"/>
    <property type="match status" value="1"/>
</dbReference>
<evidence type="ECO:0000256" key="10">
    <source>
        <dbReference type="RuleBase" id="RU003360"/>
    </source>
</evidence>
<dbReference type="Gene3D" id="3.40.50.1440">
    <property type="entry name" value="Tubulin/FtsZ, GTPase domain"/>
    <property type="match status" value="1"/>
</dbReference>
<evidence type="ECO:0000313" key="14">
    <source>
        <dbReference type="Proteomes" id="UP000014070"/>
    </source>
</evidence>
<dbReference type="Pfam" id="PF00091">
    <property type="entry name" value="Tubulin"/>
    <property type="match status" value="1"/>
</dbReference>
<keyword evidence="7 8" id="KW-0131">Cell cycle</keyword>
<evidence type="ECO:0000256" key="4">
    <source>
        <dbReference type="ARBA" id="ARBA00022741"/>
    </source>
</evidence>
<dbReference type="SMART" id="SM00864">
    <property type="entry name" value="Tubulin"/>
    <property type="match status" value="1"/>
</dbReference>
<dbReference type="KEGG" id="mer:MMINT_17410"/>
<dbReference type="InterPro" id="IPR008280">
    <property type="entry name" value="Tub_FtsZ_C"/>
</dbReference>
<dbReference type="InterPro" id="IPR036525">
    <property type="entry name" value="Tubulin/FtsZ_GTPase_sf"/>
</dbReference>
<organism evidence="13 14">
    <name type="scientific">Methanomassiliicoccus intestinalis (strain Issoire-Mx1)</name>
    <dbReference type="NCBI Taxonomy" id="1295009"/>
    <lineage>
        <taxon>Archaea</taxon>
        <taxon>Methanobacteriati</taxon>
        <taxon>Thermoplasmatota</taxon>
        <taxon>Thermoplasmata</taxon>
        <taxon>Methanomassiliicoccales</taxon>
        <taxon>Methanomassiliicoccaceae</taxon>
        <taxon>Methanomassiliicoccus</taxon>
    </lineage>
</organism>
<dbReference type="Proteomes" id="UP000014070">
    <property type="component" value="Chromosome"/>
</dbReference>
<keyword evidence="4 8" id="KW-0547">Nucleotide-binding</keyword>
<proteinExistence type="inferred from homology"/>
<dbReference type="HAMAP" id="MF_00909">
    <property type="entry name" value="FtsZ"/>
    <property type="match status" value="1"/>
</dbReference>
<dbReference type="GO" id="GO:0005525">
    <property type="term" value="F:GTP binding"/>
    <property type="evidence" value="ECO:0007669"/>
    <property type="project" value="UniProtKB-UniRule"/>
</dbReference>
<feature type="binding site" evidence="8">
    <location>
        <begin position="64"/>
        <end position="68"/>
    </location>
    <ligand>
        <name>GTP</name>
        <dbReference type="ChEBI" id="CHEBI:37565"/>
    </ligand>
</feature>
<dbReference type="InterPro" id="IPR000158">
    <property type="entry name" value="Cell_div_FtsZ"/>
</dbReference>
<keyword evidence="14" id="KW-1185">Reference proteome</keyword>
<protein>
    <recommendedName>
        <fullName evidence="8 9">Cell division protein FtsZ</fullName>
    </recommendedName>
</protein>
<dbReference type="SUPFAM" id="SSF55307">
    <property type="entry name" value="Tubulin C-terminal domain-like"/>
    <property type="match status" value="1"/>
</dbReference>
<dbReference type="InterPro" id="IPR020805">
    <property type="entry name" value="Cell_div_FtsZ_CS"/>
</dbReference>
<feature type="domain" description="Tubulin/FtsZ 2-layer sandwich" evidence="12">
    <location>
        <begin position="249"/>
        <end position="368"/>
    </location>
</feature>
<comment type="subcellular location">
    <subcellularLocation>
        <location evidence="8">Cytoplasm</location>
    </subcellularLocation>
    <text evidence="8">Assembles at midcell at the inner surface of the cytoplasmic membrane.</text>
</comment>
<dbReference type="InterPro" id="IPR024757">
    <property type="entry name" value="FtsZ_C"/>
</dbReference>
<dbReference type="InterPro" id="IPR045061">
    <property type="entry name" value="FtsZ/CetZ"/>
</dbReference>
<feature type="domain" description="Tubulin/FtsZ GTPase" evidence="11">
    <location>
        <begin position="56"/>
        <end position="247"/>
    </location>
</feature>
<dbReference type="PROSITE" id="PS01134">
    <property type="entry name" value="FTSZ_1"/>
    <property type="match status" value="1"/>
</dbReference>
<keyword evidence="2 8" id="KW-0963">Cytoplasm</keyword>
<evidence type="ECO:0000256" key="1">
    <source>
        <dbReference type="ARBA" id="ARBA00009690"/>
    </source>
</evidence>
<dbReference type="PANTHER" id="PTHR30314:SF3">
    <property type="entry name" value="MITOCHONDRIAL DIVISION PROTEIN FSZA"/>
    <property type="match status" value="1"/>
</dbReference>
<accession>R9TBE6</accession>
<evidence type="ECO:0000259" key="11">
    <source>
        <dbReference type="SMART" id="SM00864"/>
    </source>
</evidence>
<dbReference type="EMBL" id="CP005934">
    <property type="protein sequence ID" value="AGN27031.1"/>
    <property type="molecule type" value="Genomic_DNA"/>
</dbReference>
<dbReference type="Pfam" id="PF12327">
    <property type="entry name" value="FtsZ_C"/>
    <property type="match status" value="1"/>
</dbReference>
<dbReference type="InterPro" id="IPR018316">
    <property type="entry name" value="Tubulin/FtsZ_2-layer-sand-dom"/>
</dbReference>
<evidence type="ECO:0000256" key="3">
    <source>
        <dbReference type="ARBA" id="ARBA00022618"/>
    </source>
</evidence>
<evidence type="ECO:0000256" key="8">
    <source>
        <dbReference type="HAMAP-Rule" id="MF_00909"/>
    </source>
</evidence>
<dbReference type="FunFam" id="3.40.50.1440:FF:000023">
    <property type="entry name" value="Cell division protein FtsZ"/>
    <property type="match status" value="1"/>
</dbReference>
<dbReference type="GO" id="GO:0032153">
    <property type="term" value="C:cell division site"/>
    <property type="evidence" value="ECO:0007669"/>
    <property type="project" value="UniProtKB-UniRule"/>
</dbReference>
<dbReference type="InterPro" id="IPR037103">
    <property type="entry name" value="Tubulin/FtsZ-like_C"/>
</dbReference>
<comment type="function">
    <text evidence="8">Essential cell division protein that forms a contractile ring structure (Z ring) at the future cell division site. The regulation of the ring assembly controls the timing and the location of cell division. One of the functions of the FtsZ ring is to recruit other cell division proteins to the septum to produce a new cell wall between the dividing cells. Binds GTP and shows GTPase activity.</text>
</comment>
<dbReference type="InterPro" id="IPR003008">
    <property type="entry name" value="Tubulin_FtsZ_GTPase"/>
</dbReference>
<evidence type="ECO:0000256" key="5">
    <source>
        <dbReference type="ARBA" id="ARBA00023134"/>
    </source>
</evidence>
<evidence type="ECO:0000256" key="9">
    <source>
        <dbReference type="NCBIfam" id="TIGR00065"/>
    </source>
</evidence>
<dbReference type="SUPFAM" id="SSF52490">
    <property type="entry name" value="Tubulin nucleotide-binding domain-like"/>
    <property type="match status" value="1"/>
</dbReference>
<feature type="binding site" evidence="8">
    <location>
        <position position="182"/>
    </location>
    <ligand>
        <name>GTP</name>
        <dbReference type="ChEBI" id="CHEBI:37565"/>
    </ligand>
</feature>
<reference evidence="13 14" key="1">
    <citation type="journal article" date="2013" name="Genome Announc.">
        <title>Genome sequence of 'Candidatus Methanomassiliicoccus intestinalis' Issoire-Mx1, a third thermoplasmatales-related methanogenic archaeon from human feces.</title>
        <authorList>
            <person name="Borrel G."/>
            <person name="Harris H.M."/>
            <person name="Parisot N."/>
            <person name="Gaci N."/>
            <person name="Tottey W."/>
            <person name="Mihajlovski A."/>
            <person name="Deane J."/>
            <person name="Gribaldo S."/>
            <person name="Bardot O."/>
            <person name="Peyretaillade E."/>
            <person name="Peyret P."/>
            <person name="O'Toole P.W."/>
            <person name="Brugere J.F."/>
        </authorList>
    </citation>
    <scope>NUCLEOTIDE SEQUENCE [LARGE SCALE GENOMIC DNA]</scope>
    <source>
        <strain evidence="13 14">Issoire-Mx1</strain>
    </source>
</reference>
<dbReference type="InParanoid" id="R9TBE6"/>
<feature type="binding site" evidence="8">
    <location>
        <begin position="151"/>
        <end position="153"/>
    </location>
    <ligand>
        <name>GTP</name>
        <dbReference type="ChEBI" id="CHEBI:37565"/>
    </ligand>
</feature>